<accession>A0ACB9BNS9</accession>
<evidence type="ECO:0000313" key="2">
    <source>
        <dbReference type="Proteomes" id="UP001055811"/>
    </source>
</evidence>
<protein>
    <submittedName>
        <fullName evidence="1">Uncharacterized protein</fullName>
    </submittedName>
</protein>
<keyword evidence="2" id="KW-1185">Reference proteome</keyword>
<evidence type="ECO:0000313" key="1">
    <source>
        <dbReference type="EMBL" id="KAI3723681.1"/>
    </source>
</evidence>
<organism evidence="1 2">
    <name type="scientific">Cichorium intybus</name>
    <name type="common">Chicory</name>
    <dbReference type="NCBI Taxonomy" id="13427"/>
    <lineage>
        <taxon>Eukaryota</taxon>
        <taxon>Viridiplantae</taxon>
        <taxon>Streptophyta</taxon>
        <taxon>Embryophyta</taxon>
        <taxon>Tracheophyta</taxon>
        <taxon>Spermatophyta</taxon>
        <taxon>Magnoliopsida</taxon>
        <taxon>eudicotyledons</taxon>
        <taxon>Gunneridae</taxon>
        <taxon>Pentapetalae</taxon>
        <taxon>asterids</taxon>
        <taxon>campanulids</taxon>
        <taxon>Asterales</taxon>
        <taxon>Asteraceae</taxon>
        <taxon>Cichorioideae</taxon>
        <taxon>Cichorieae</taxon>
        <taxon>Cichoriinae</taxon>
        <taxon>Cichorium</taxon>
    </lineage>
</organism>
<reference evidence="2" key="1">
    <citation type="journal article" date="2022" name="Mol. Ecol. Resour.">
        <title>The genomes of chicory, endive, great burdock and yacon provide insights into Asteraceae palaeo-polyploidization history and plant inulin production.</title>
        <authorList>
            <person name="Fan W."/>
            <person name="Wang S."/>
            <person name="Wang H."/>
            <person name="Wang A."/>
            <person name="Jiang F."/>
            <person name="Liu H."/>
            <person name="Zhao H."/>
            <person name="Xu D."/>
            <person name="Zhang Y."/>
        </authorList>
    </citation>
    <scope>NUCLEOTIDE SEQUENCE [LARGE SCALE GENOMIC DNA]</scope>
    <source>
        <strain evidence="2">cv. Punajuju</strain>
    </source>
</reference>
<dbReference type="Proteomes" id="UP001055811">
    <property type="component" value="Linkage Group LG06"/>
</dbReference>
<dbReference type="EMBL" id="CM042014">
    <property type="protein sequence ID" value="KAI3723681.1"/>
    <property type="molecule type" value="Genomic_DNA"/>
</dbReference>
<reference evidence="1 2" key="2">
    <citation type="journal article" date="2022" name="Mol. Ecol. Resour.">
        <title>The genomes of chicory, endive, great burdock and yacon provide insights into Asteraceae paleo-polyploidization history and plant inulin production.</title>
        <authorList>
            <person name="Fan W."/>
            <person name="Wang S."/>
            <person name="Wang H."/>
            <person name="Wang A."/>
            <person name="Jiang F."/>
            <person name="Liu H."/>
            <person name="Zhao H."/>
            <person name="Xu D."/>
            <person name="Zhang Y."/>
        </authorList>
    </citation>
    <scope>NUCLEOTIDE SEQUENCE [LARGE SCALE GENOMIC DNA]</scope>
    <source>
        <strain evidence="2">cv. Punajuju</strain>
        <tissue evidence="1">Leaves</tissue>
    </source>
</reference>
<comment type="caution">
    <text evidence="1">The sequence shown here is derived from an EMBL/GenBank/DDBJ whole genome shotgun (WGS) entry which is preliminary data.</text>
</comment>
<gene>
    <name evidence="1" type="ORF">L2E82_35437</name>
</gene>
<sequence length="228" mass="25685">MIHPRDPSDSDNTVKIAIANDTNTSIRCGSGSGSGIGISESHIIESGNLIIFVQVLKNVTKNFSQENELGRGGFGVVYKGQLHDGTKIAFKRMEARLKLNPFDLKESNHEQVEQKAEIKLNFRNCRSVFYDLQAIQLISLKTVPCSIRLLFTLLIPTVNTLGPFFTSWPIKCETERELEREERCERQEKDRGELAARFSVGRKGTSTTTVWDGKRRRWRSLAQGSLGL</sequence>
<name>A0ACB9BNS9_CICIN</name>
<proteinExistence type="predicted"/>